<name>A0A0C2ZPA9_9AGAM</name>
<organism evidence="2 3">
    <name type="scientific">Scleroderma citrinum Foug A</name>
    <dbReference type="NCBI Taxonomy" id="1036808"/>
    <lineage>
        <taxon>Eukaryota</taxon>
        <taxon>Fungi</taxon>
        <taxon>Dikarya</taxon>
        <taxon>Basidiomycota</taxon>
        <taxon>Agaricomycotina</taxon>
        <taxon>Agaricomycetes</taxon>
        <taxon>Agaricomycetidae</taxon>
        <taxon>Boletales</taxon>
        <taxon>Sclerodermatineae</taxon>
        <taxon>Sclerodermataceae</taxon>
        <taxon>Scleroderma</taxon>
    </lineage>
</organism>
<keyword evidence="3" id="KW-1185">Reference proteome</keyword>
<evidence type="ECO:0000313" key="2">
    <source>
        <dbReference type="EMBL" id="KIM63403.1"/>
    </source>
</evidence>
<dbReference type="EMBL" id="KN822035">
    <property type="protein sequence ID" value="KIM63403.1"/>
    <property type="molecule type" value="Genomic_DNA"/>
</dbReference>
<feature type="region of interest" description="Disordered" evidence="1">
    <location>
        <begin position="151"/>
        <end position="193"/>
    </location>
</feature>
<dbReference type="InParanoid" id="A0A0C2ZPA9"/>
<feature type="compositionally biased region" description="Basic residues" evidence="1">
    <location>
        <begin position="77"/>
        <end position="97"/>
    </location>
</feature>
<feature type="region of interest" description="Disordered" evidence="1">
    <location>
        <begin position="1"/>
        <end position="132"/>
    </location>
</feature>
<evidence type="ECO:0000313" key="3">
    <source>
        <dbReference type="Proteomes" id="UP000053989"/>
    </source>
</evidence>
<evidence type="ECO:0000256" key="1">
    <source>
        <dbReference type="SAM" id="MobiDB-lite"/>
    </source>
</evidence>
<dbReference type="OrthoDB" id="2693522at2759"/>
<gene>
    <name evidence="2" type="ORF">SCLCIDRAFT_24295</name>
</gene>
<feature type="compositionally biased region" description="Basic and acidic residues" evidence="1">
    <location>
        <begin position="170"/>
        <end position="188"/>
    </location>
</feature>
<protein>
    <submittedName>
        <fullName evidence="2">Uncharacterized protein</fullName>
    </submittedName>
</protein>
<accession>A0A0C2ZPA9</accession>
<dbReference type="STRING" id="1036808.A0A0C2ZPA9"/>
<dbReference type="HOGENOM" id="CLU_824283_0_0_1"/>
<feature type="compositionally biased region" description="Acidic residues" evidence="1">
    <location>
        <begin position="105"/>
        <end position="114"/>
    </location>
</feature>
<feature type="compositionally biased region" description="Basic and acidic residues" evidence="1">
    <location>
        <begin position="122"/>
        <end position="132"/>
    </location>
</feature>
<reference evidence="2 3" key="1">
    <citation type="submission" date="2014-04" db="EMBL/GenBank/DDBJ databases">
        <authorList>
            <consortium name="DOE Joint Genome Institute"/>
            <person name="Kuo A."/>
            <person name="Kohler A."/>
            <person name="Nagy L.G."/>
            <person name="Floudas D."/>
            <person name="Copeland A."/>
            <person name="Barry K.W."/>
            <person name="Cichocki N."/>
            <person name="Veneault-Fourrey C."/>
            <person name="LaButti K."/>
            <person name="Lindquist E.A."/>
            <person name="Lipzen A."/>
            <person name="Lundell T."/>
            <person name="Morin E."/>
            <person name="Murat C."/>
            <person name="Sun H."/>
            <person name="Tunlid A."/>
            <person name="Henrissat B."/>
            <person name="Grigoriev I.V."/>
            <person name="Hibbett D.S."/>
            <person name="Martin F."/>
            <person name="Nordberg H.P."/>
            <person name="Cantor M.N."/>
            <person name="Hua S.X."/>
        </authorList>
    </citation>
    <scope>NUCLEOTIDE SEQUENCE [LARGE SCALE GENOMIC DNA]</scope>
    <source>
        <strain evidence="2 3">Foug A</strain>
    </source>
</reference>
<reference evidence="3" key="2">
    <citation type="submission" date="2015-01" db="EMBL/GenBank/DDBJ databases">
        <title>Evolutionary Origins and Diversification of the Mycorrhizal Mutualists.</title>
        <authorList>
            <consortium name="DOE Joint Genome Institute"/>
            <consortium name="Mycorrhizal Genomics Consortium"/>
            <person name="Kohler A."/>
            <person name="Kuo A."/>
            <person name="Nagy L.G."/>
            <person name="Floudas D."/>
            <person name="Copeland A."/>
            <person name="Barry K.W."/>
            <person name="Cichocki N."/>
            <person name="Veneault-Fourrey C."/>
            <person name="LaButti K."/>
            <person name="Lindquist E.A."/>
            <person name="Lipzen A."/>
            <person name="Lundell T."/>
            <person name="Morin E."/>
            <person name="Murat C."/>
            <person name="Riley R."/>
            <person name="Ohm R."/>
            <person name="Sun H."/>
            <person name="Tunlid A."/>
            <person name="Henrissat B."/>
            <person name="Grigoriev I.V."/>
            <person name="Hibbett D.S."/>
            <person name="Martin F."/>
        </authorList>
    </citation>
    <scope>NUCLEOTIDE SEQUENCE [LARGE SCALE GENOMIC DNA]</scope>
    <source>
        <strain evidence="3">Foug A</strain>
    </source>
</reference>
<sequence length="337" mass="39221">MPATSNINFRPAPSRFHEESQSPSGSPTPRHSQQSPASYQDFSWEEPQVPRSRSHTPYRAFSLEESRVPQKPPSSHRGSRARTQVKKGKSHISKRVRIIGNLTDDGNDTEDADDGSNNNEKGTPESHSGSEDMMWKCMESMLNRLLDEHGIKDGASSSNTIPRRGKQHKKDNDLEKERDHEHRSEHLNKRPSPFLKKTRGYWEVAIHEKFGRIRREWSRAQPHRTDTGHIEDANEIEEHRIMYTDKRLKRIRVRERRVRKYEQRLIIAQGVAEMKEEAEENDANIWRWLADVLEQLGTDGMSSDESGIEDEIEIIYNTKAMPWRKDLETELQIIDDQ</sequence>
<proteinExistence type="predicted"/>
<feature type="compositionally biased region" description="Polar residues" evidence="1">
    <location>
        <begin position="21"/>
        <end position="41"/>
    </location>
</feature>
<dbReference type="AlphaFoldDB" id="A0A0C2ZPA9"/>
<dbReference type="Proteomes" id="UP000053989">
    <property type="component" value="Unassembled WGS sequence"/>
</dbReference>